<dbReference type="GO" id="GO:0016757">
    <property type="term" value="F:glycosyltransferase activity"/>
    <property type="evidence" value="ECO:0007669"/>
    <property type="project" value="UniProtKB-KW"/>
</dbReference>
<keyword evidence="2 6" id="KW-0328">Glycosyltransferase</keyword>
<comment type="similarity">
    <text evidence="1">Belongs to the glycosyltransferase 2 family.</text>
</comment>
<evidence type="ECO:0000313" key="6">
    <source>
        <dbReference type="EMBL" id="MFC0264334.1"/>
    </source>
</evidence>
<dbReference type="EMBL" id="JBHLWI010000049">
    <property type="protein sequence ID" value="MFC0264334.1"/>
    <property type="molecule type" value="Genomic_DNA"/>
</dbReference>
<dbReference type="Pfam" id="PF00535">
    <property type="entry name" value="Glycos_transf_2"/>
    <property type="match status" value="1"/>
</dbReference>
<evidence type="ECO:0000256" key="2">
    <source>
        <dbReference type="ARBA" id="ARBA00022676"/>
    </source>
</evidence>
<feature type="transmembrane region" description="Helical" evidence="4">
    <location>
        <begin position="336"/>
        <end position="356"/>
    </location>
</feature>
<feature type="transmembrane region" description="Helical" evidence="4">
    <location>
        <begin position="306"/>
        <end position="324"/>
    </location>
</feature>
<evidence type="ECO:0000256" key="3">
    <source>
        <dbReference type="ARBA" id="ARBA00022679"/>
    </source>
</evidence>
<evidence type="ECO:0000256" key="1">
    <source>
        <dbReference type="ARBA" id="ARBA00006739"/>
    </source>
</evidence>
<evidence type="ECO:0000313" key="7">
    <source>
        <dbReference type="Proteomes" id="UP001589797"/>
    </source>
</evidence>
<feature type="transmembrane region" description="Helical" evidence="4">
    <location>
        <begin position="6"/>
        <end position="24"/>
    </location>
</feature>
<gene>
    <name evidence="6" type="ORF">ACFFIP_16725</name>
</gene>
<dbReference type="Gene3D" id="3.90.550.10">
    <property type="entry name" value="Spore Coat Polysaccharide Biosynthesis Protein SpsA, Chain A"/>
    <property type="match status" value="1"/>
</dbReference>
<keyword evidence="4" id="KW-0472">Membrane</keyword>
<accession>A0ABV6FWT8</accession>
<dbReference type="InterPro" id="IPR001173">
    <property type="entry name" value="Glyco_trans_2-like"/>
</dbReference>
<dbReference type="InterPro" id="IPR029044">
    <property type="entry name" value="Nucleotide-diphossugar_trans"/>
</dbReference>
<keyword evidence="7" id="KW-1185">Reference proteome</keyword>
<organism evidence="6 7">
    <name type="scientific">Fontibacter flavus</name>
    <dbReference type="NCBI Taxonomy" id="654838"/>
    <lineage>
        <taxon>Bacteria</taxon>
        <taxon>Pseudomonadati</taxon>
        <taxon>Bacteroidota</taxon>
        <taxon>Cytophagia</taxon>
        <taxon>Cytophagales</taxon>
        <taxon>Cyclobacteriaceae</taxon>
        <taxon>Fontibacter</taxon>
    </lineage>
</organism>
<dbReference type="RefSeq" id="WP_382388869.1">
    <property type="nucleotide sequence ID" value="NZ_JBHLWI010000049.1"/>
</dbReference>
<sequence length="367" mass="42111">MIPALALYLIGFLILQDFFLWILLRSNFRAYKGKMEEEWPNISILIPSRNEEANLPACLRALESLDYPKEKIQVILGNDQSTDQTASILEHWAKGKPWVFIVNISADKLHSMNGKANALSQMAQKANGEALLFTDADCMVPATWVKKMVAVWKRSEAGIVTGITNVKGLTFFEKMQSIDWWLTLGMVKVMDDLDISLTSMGNNMLISKEAYHAVGGYEGIPFSLTEDFEIGRQIQKKGFKGVHVVSSENLIETKGQKNFSDLLMQRKRWMAGAMALPGIWRIVLGLQVVFFPAMLYFCFLYPFEGLLIWLFKVVTQSVFIYSFALKSGERLKSWDLILYEIYYLITSWSTIVYYFWPSKTDWKGRKY</sequence>
<dbReference type="EC" id="2.4.-.-" evidence="6"/>
<name>A0ABV6FWT8_9BACT</name>
<keyword evidence="3 6" id="KW-0808">Transferase</keyword>
<protein>
    <submittedName>
        <fullName evidence="6">Glycosyltransferase</fullName>
        <ecNumber evidence="6">2.4.-.-</ecNumber>
    </submittedName>
</protein>
<feature type="transmembrane region" description="Helical" evidence="4">
    <location>
        <begin position="269"/>
        <end position="294"/>
    </location>
</feature>
<feature type="domain" description="Glycosyltransferase 2-like" evidence="5">
    <location>
        <begin position="43"/>
        <end position="211"/>
    </location>
</feature>
<keyword evidence="4" id="KW-0812">Transmembrane</keyword>
<dbReference type="PANTHER" id="PTHR43630:SF1">
    <property type="entry name" value="POLY-BETA-1,6-N-ACETYL-D-GLUCOSAMINE SYNTHASE"/>
    <property type="match status" value="1"/>
</dbReference>
<dbReference type="Proteomes" id="UP001589797">
    <property type="component" value="Unassembled WGS sequence"/>
</dbReference>
<reference evidence="6 7" key="1">
    <citation type="submission" date="2024-09" db="EMBL/GenBank/DDBJ databases">
        <authorList>
            <person name="Sun Q."/>
            <person name="Mori K."/>
        </authorList>
    </citation>
    <scope>NUCLEOTIDE SEQUENCE [LARGE SCALE GENOMIC DNA]</scope>
    <source>
        <strain evidence="6 7">CCM 7650</strain>
    </source>
</reference>
<dbReference type="SUPFAM" id="SSF53448">
    <property type="entry name" value="Nucleotide-diphospho-sugar transferases"/>
    <property type="match status" value="1"/>
</dbReference>
<proteinExistence type="inferred from homology"/>
<comment type="caution">
    <text evidence="6">The sequence shown here is derived from an EMBL/GenBank/DDBJ whole genome shotgun (WGS) entry which is preliminary data.</text>
</comment>
<evidence type="ECO:0000259" key="5">
    <source>
        <dbReference type="Pfam" id="PF00535"/>
    </source>
</evidence>
<dbReference type="PANTHER" id="PTHR43630">
    <property type="entry name" value="POLY-BETA-1,6-N-ACETYL-D-GLUCOSAMINE SYNTHASE"/>
    <property type="match status" value="1"/>
</dbReference>
<keyword evidence="4" id="KW-1133">Transmembrane helix</keyword>
<evidence type="ECO:0000256" key="4">
    <source>
        <dbReference type="SAM" id="Phobius"/>
    </source>
</evidence>